<keyword evidence="2" id="KW-1185">Reference proteome</keyword>
<protein>
    <recommendedName>
        <fullName evidence="3">RNase H type-1 domain-containing protein</fullName>
    </recommendedName>
</protein>
<evidence type="ECO:0000313" key="1">
    <source>
        <dbReference type="EMBL" id="KAH1072021.1"/>
    </source>
</evidence>
<dbReference type="OrthoDB" id="1937258at2759"/>
<gene>
    <name evidence="1" type="ORF">J1N35_024349</name>
</gene>
<sequence>MVHLKQSYMLLEIVRFPGQFGIQLFQFIDRNMFVFSNSHSSIQDVVDTGISWMRIYSPPSMAMFHSNSMASDSKWLAPESSWVKLNTDCAVLASAHSAAVGGVIRDADGNWLCGYSMALGKD</sequence>
<dbReference type="PANTHER" id="PTHR47723">
    <property type="entry name" value="OS05G0353850 PROTEIN"/>
    <property type="match status" value="1"/>
</dbReference>
<accession>A0A9D3V5F0</accession>
<dbReference type="EMBL" id="JAIQCV010000008">
    <property type="protein sequence ID" value="KAH1072021.1"/>
    <property type="molecule type" value="Genomic_DNA"/>
</dbReference>
<dbReference type="AlphaFoldDB" id="A0A9D3V5F0"/>
<name>A0A9D3V5F0_9ROSI</name>
<evidence type="ECO:0008006" key="3">
    <source>
        <dbReference type="Google" id="ProtNLM"/>
    </source>
</evidence>
<dbReference type="Proteomes" id="UP000828251">
    <property type="component" value="Unassembled WGS sequence"/>
</dbReference>
<comment type="caution">
    <text evidence="1">The sequence shown here is derived from an EMBL/GenBank/DDBJ whole genome shotgun (WGS) entry which is preliminary data.</text>
</comment>
<evidence type="ECO:0000313" key="2">
    <source>
        <dbReference type="Proteomes" id="UP000828251"/>
    </source>
</evidence>
<dbReference type="PANTHER" id="PTHR47723:SF24">
    <property type="entry name" value="RNASE H TYPE-1 DOMAIN-CONTAINING PROTEIN"/>
    <property type="match status" value="1"/>
</dbReference>
<proteinExistence type="predicted"/>
<organism evidence="1 2">
    <name type="scientific">Gossypium stocksii</name>
    <dbReference type="NCBI Taxonomy" id="47602"/>
    <lineage>
        <taxon>Eukaryota</taxon>
        <taxon>Viridiplantae</taxon>
        <taxon>Streptophyta</taxon>
        <taxon>Embryophyta</taxon>
        <taxon>Tracheophyta</taxon>
        <taxon>Spermatophyta</taxon>
        <taxon>Magnoliopsida</taxon>
        <taxon>eudicotyledons</taxon>
        <taxon>Gunneridae</taxon>
        <taxon>Pentapetalae</taxon>
        <taxon>rosids</taxon>
        <taxon>malvids</taxon>
        <taxon>Malvales</taxon>
        <taxon>Malvaceae</taxon>
        <taxon>Malvoideae</taxon>
        <taxon>Gossypium</taxon>
    </lineage>
</organism>
<reference evidence="1 2" key="1">
    <citation type="journal article" date="2021" name="Plant Biotechnol. J.">
        <title>Multi-omics assisted identification of the key and species-specific regulatory components of drought-tolerant mechanisms in Gossypium stocksii.</title>
        <authorList>
            <person name="Yu D."/>
            <person name="Ke L."/>
            <person name="Zhang D."/>
            <person name="Wu Y."/>
            <person name="Sun Y."/>
            <person name="Mei J."/>
            <person name="Sun J."/>
            <person name="Sun Y."/>
        </authorList>
    </citation>
    <scope>NUCLEOTIDE SEQUENCE [LARGE SCALE GENOMIC DNA]</scope>
    <source>
        <strain evidence="2">cv. E1</strain>
        <tissue evidence="1">Leaf</tissue>
    </source>
</reference>
<dbReference type="InterPro" id="IPR053151">
    <property type="entry name" value="RNase_H-like"/>
</dbReference>